<dbReference type="Proteomes" id="UP000492820">
    <property type="component" value="Unassembled WGS sequence"/>
</dbReference>
<reference evidence="1" key="2">
    <citation type="submission" date="2014-06" db="EMBL/GenBank/DDBJ databases">
        <authorList>
            <person name="Aslett M."/>
        </authorList>
    </citation>
    <scope>NUCLEOTIDE SEQUENCE</scope>
</reference>
<sequence length="177" mass="19621">MEAVDPANAYATPSWKSPNHVTSRLHLDFVSLIHDDSYLINCSPCLIRVDAFSVAVDSKYEPSYSHHDVAYAEPILKAIPITKDVDHEHRTLLKSQRAPLTFDADILLRTFSPAFEPQSIRPVKKFVKVHVQSGTTEAAKGEKRNGGSSCRYSANVSTGCCEENLCEGKDKGQAMVW</sequence>
<reference evidence="1 2" key="1">
    <citation type="journal article" date="2013" name="Nature">
        <title>The genomes of four tapeworm species reveal adaptations to parasitism.</title>
        <authorList>
            <person name="Tsai I.J."/>
            <person name="Zarowiecki M."/>
            <person name="Holroyd N."/>
            <person name="Garciarrubio A."/>
            <person name="Sanchez-Flores A."/>
            <person name="Brooks K.L."/>
            <person name="Tracey A."/>
            <person name="Bobes R.J."/>
            <person name="Fragoso G."/>
            <person name="Sciutto E."/>
            <person name="Aslett M."/>
            <person name="Beasley H."/>
            <person name="Bennett H.M."/>
            <person name="Cai J."/>
            <person name="Camicia F."/>
            <person name="Clark R."/>
            <person name="Cucher M."/>
            <person name="De Silva N."/>
            <person name="Day T.A."/>
            <person name="Deplazes P."/>
            <person name="Estrada K."/>
            <person name="Fernandez C."/>
            <person name="Holland P.W."/>
            <person name="Hou J."/>
            <person name="Hu S."/>
            <person name="Huckvale T."/>
            <person name="Hung S.S."/>
            <person name="Kamenetzky L."/>
            <person name="Keane J.A."/>
            <person name="Kiss F."/>
            <person name="Koziol U."/>
            <person name="Lambert O."/>
            <person name="Liu K."/>
            <person name="Luo X."/>
            <person name="Luo Y."/>
            <person name="Macchiaroli N."/>
            <person name="Nichol S."/>
            <person name="Paps J."/>
            <person name="Parkinson J."/>
            <person name="Pouchkina-Stantcheva N."/>
            <person name="Riddiford N."/>
            <person name="Rosenzvit M."/>
            <person name="Salinas G."/>
            <person name="Wasmuth J.D."/>
            <person name="Zamanian M."/>
            <person name="Zheng Y."/>
            <person name="Cai X."/>
            <person name="Soberon X."/>
            <person name="Olson P.D."/>
            <person name="Laclette J.P."/>
            <person name="Brehm K."/>
            <person name="Berriman M."/>
            <person name="Garciarrubio A."/>
            <person name="Bobes R.J."/>
            <person name="Fragoso G."/>
            <person name="Sanchez-Flores A."/>
            <person name="Estrada K."/>
            <person name="Cevallos M.A."/>
            <person name="Morett E."/>
            <person name="Gonzalez V."/>
            <person name="Portillo T."/>
            <person name="Ochoa-Leyva A."/>
            <person name="Jose M.V."/>
            <person name="Sciutto E."/>
            <person name="Landa A."/>
            <person name="Jimenez L."/>
            <person name="Valdes V."/>
            <person name="Carrero J.C."/>
            <person name="Larralde C."/>
            <person name="Morales-Montor J."/>
            <person name="Limon-Lason J."/>
            <person name="Soberon X."/>
            <person name="Laclette J.P."/>
        </authorList>
    </citation>
    <scope>NUCLEOTIDE SEQUENCE [LARGE SCALE GENOMIC DNA]</scope>
</reference>
<proteinExistence type="predicted"/>
<dbReference type="WBParaSite" id="EgrG_000356750">
    <property type="protein sequence ID" value="EgrG_000356750"/>
    <property type="gene ID" value="EgrG_000356750"/>
</dbReference>
<evidence type="ECO:0000313" key="1">
    <source>
        <dbReference type="EMBL" id="CDS22369.1"/>
    </source>
</evidence>
<accession>A0A068WRG1</accession>
<organism evidence="1">
    <name type="scientific">Echinococcus granulosus</name>
    <name type="common">Hydatid tapeworm</name>
    <dbReference type="NCBI Taxonomy" id="6210"/>
    <lineage>
        <taxon>Eukaryota</taxon>
        <taxon>Metazoa</taxon>
        <taxon>Spiralia</taxon>
        <taxon>Lophotrochozoa</taxon>
        <taxon>Platyhelminthes</taxon>
        <taxon>Cestoda</taxon>
        <taxon>Eucestoda</taxon>
        <taxon>Cyclophyllidea</taxon>
        <taxon>Taeniidae</taxon>
        <taxon>Echinococcus</taxon>
        <taxon>Echinococcus granulosus group</taxon>
    </lineage>
</organism>
<evidence type="ECO:0000313" key="3">
    <source>
        <dbReference type="WBParaSite" id="EgrG_000356750"/>
    </source>
</evidence>
<reference evidence="3" key="3">
    <citation type="submission" date="2020-10" db="UniProtKB">
        <authorList>
            <consortium name="WormBaseParasite"/>
        </authorList>
    </citation>
    <scope>IDENTIFICATION</scope>
</reference>
<evidence type="ECO:0000313" key="2">
    <source>
        <dbReference type="Proteomes" id="UP000492820"/>
    </source>
</evidence>
<protein>
    <submittedName>
        <fullName evidence="1 3">Uncharacterized protein</fullName>
    </submittedName>
</protein>
<name>A0A068WRG1_ECHGR</name>
<dbReference type="AlphaFoldDB" id="A0A068WRG1"/>
<dbReference type="EMBL" id="LK028586">
    <property type="protein sequence ID" value="CDS22369.1"/>
    <property type="molecule type" value="Genomic_DNA"/>
</dbReference>
<gene>
    <name evidence="1" type="ORF">EgrG_000356750</name>
</gene>